<name>A0A7T2GLJ3_9SPHN</name>
<dbReference type="AlphaFoldDB" id="A0A7T2GLJ3"/>
<reference evidence="1 2" key="1">
    <citation type="submission" date="2020-11" db="EMBL/GenBank/DDBJ databases">
        <title>Genome seq and assembly of Sphingosinicella sp.</title>
        <authorList>
            <person name="Chhetri G."/>
        </authorList>
    </citation>
    <scope>NUCLEOTIDE SEQUENCE [LARGE SCALE GENOMIC DNA]</scope>
    <source>
        <strain evidence="1 2">UDD2</strain>
    </source>
</reference>
<evidence type="ECO:0000313" key="2">
    <source>
        <dbReference type="Proteomes" id="UP000594873"/>
    </source>
</evidence>
<dbReference type="KEGG" id="sflv:IC614_05820"/>
<gene>
    <name evidence="1" type="ORF">IC614_05820</name>
</gene>
<dbReference type="Proteomes" id="UP000594873">
    <property type="component" value="Chromosome"/>
</dbReference>
<sequence length="167" mass="18230">MRWVAGIWMLAAGVQPVTAKEWPVTAGWTIEENEERSGCRMDAFFGDDARLRIDFFKNESPLLTVADRGLRSPATGSGGAELSLDEGRTFHPSQIVYFTSEGTSGFIAPINAFFVEQLMTADSLTYVLPALDYVKRLDVKNSGEAVSMLRRCVDEMPGAGSAAKAEN</sequence>
<protein>
    <submittedName>
        <fullName evidence="1">Uncharacterized protein</fullName>
    </submittedName>
</protein>
<proteinExistence type="predicted"/>
<dbReference type="EMBL" id="CP065592">
    <property type="protein sequence ID" value="QPQ56086.1"/>
    <property type="molecule type" value="Genomic_DNA"/>
</dbReference>
<evidence type="ECO:0000313" key="1">
    <source>
        <dbReference type="EMBL" id="QPQ56086.1"/>
    </source>
</evidence>
<accession>A0A7T2GLJ3</accession>
<organism evidence="1 2">
    <name type="scientific">Allosphingosinicella flava</name>
    <dbReference type="NCBI Taxonomy" id="2771430"/>
    <lineage>
        <taxon>Bacteria</taxon>
        <taxon>Pseudomonadati</taxon>
        <taxon>Pseudomonadota</taxon>
        <taxon>Alphaproteobacteria</taxon>
        <taxon>Sphingomonadales</taxon>
        <taxon>Sphingomonadaceae</taxon>
        <taxon>Allosphingosinicella</taxon>
    </lineage>
</organism>
<dbReference type="RefSeq" id="WP_200972946.1">
    <property type="nucleotide sequence ID" value="NZ_CP065592.1"/>
</dbReference>
<keyword evidence="2" id="KW-1185">Reference proteome</keyword>